<dbReference type="InterPro" id="IPR001650">
    <property type="entry name" value="Helicase_C-like"/>
</dbReference>
<dbReference type="HOGENOM" id="CLU_009519_1_0_4"/>
<dbReference type="PROSITE" id="PS51194">
    <property type="entry name" value="HELICASE_CTER"/>
    <property type="match status" value="1"/>
</dbReference>
<gene>
    <name evidence="3" type="ordered locus">Veis_2766</name>
</gene>
<dbReference type="GO" id="GO:0004386">
    <property type="term" value="F:helicase activity"/>
    <property type="evidence" value="ECO:0007669"/>
    <property type="project" value="UniProtKB-KW"/>
</dbReference>
<dbReference type="SMART" id="SM00490">
    <property type="entry name" value="HELICc"/>
    <property type="match status" value="1"/>
</dbReference>
<keyword evidence="3" id="KW-0067">ATP-binding</keyword>
<feature type="domain" description="Helicase C-terminal" evidence="2">
    <location>
        <begin position="215"/>
        <end position="375"/>
    </location>
</feature>
<organism evidence="3 4">
    <name type="scientific">Verminephrobacter eiseniae (strain EF01-2)</name>
    <dbReference type="NCBI Taxonomy" id="391735"/>
    <lineage>
        <taxon>Bacteria</taxon>
        <taxon>Pseudomonadati</taxon>
        <taxon>Pseudomonadota</taxon>
        <taxon>Betaproteobacteria</taxon>
        <taxon>Burkholderiales</taxon>
        <taxon>Comamonadaceae</taxon>
        <taxon>Verminephrobacter</taxon>
    </lineage>
</organism>
<evidence type="ECO:0000259" key="2">
    <source>
        <dbReference type="PROSITE" id="PS51194"/>
    </source>
</evidence>
<keyword evidence="1" id="KW-0378">Hydrolase</keyword>
<protein>
    <submittedName>
        <fullName evidence="3">Helicase domain protein</fullName>
    </submittedName>
</protein>
<evidence type="ECO:0000313" key="4">
    <source>
        <dbReference type="Proteomes" id="UP000000374"/>
    </source>
</evidence>
<dbReference type="InterPro" id="IPR024975">
    <property type="entry name" value="NOV_C"/>
</dbReference>
<dbReference type="Pfam" id="PF13020">
    <property type="entry name" value="NOV_C"/>
    <property type="match status" value="1"/>
</dbReference>
<keyword evidence="3" id="KW-0347">Helicase</keyword>
<dbReference type="GeneID" id="76461268"/>
<dbReference type="PANTHER" id="PTHR10799">
    <property type="entry name" value="SNF2/RAD54 HELICASE FAMILY"/>
    <property type="match status" value="1"/>
</dbReference>
<dbReference type="EMBL" id="CP000542">
    <property type="protein sequence ID" value="ABM58506.1"/>
    <property type="molecule type" value="Genomic_DNA"/>
</dbReference>
<dbReference type="STRING" id="391735.Veis_2766"/>
<name>A1WLJ9_VEREI</name>
<evidence type="ECO:0000256" key="1">
    <source>
        <dbReference type="ARBA" id="ARBA00022801"/>
    </source>
</evidence>
<sequence length="906" mass="102826">MGWLLDADRFYGKFRDGAHKVDVADLMRRMVKEDMLTFDGTPLFPERRAYTVNYQLSDPEAALYAAVTNYVKTEFARADQLADGGRKGTVGFALTALQRRLASSPEAIYQSLKRRRNKLKRRVEDEKLRQRGQLVKEGLAETVGYENGNGSPEDIWESADDFSPEAYEDFEEYLVDQTTAAQTIQELEAEIILLEGLEEQARQVVHSGQDRKWDELSRLLQDTPEMHDSAGRQRKLIIFTEHRDTLNYLAVKIRGLIGSEEAVVMIHGGVKREDRRKVQELFRNDPSARFLVATDAAGEGVNLQNANLMVNYDLPWNPNRLEQRFGRIHRIGQTEVCHLWNMVAAETREGDVFQRLFEKLEVERQALGGRVFDILGEVFEEKSLQDLLIEAIRYGADPGVRERLRKKIEGALDTRHLENIIQRNALCEEVMDEKRLFTVKDEMEKAEARKLQPFFIRAFFKQAFASLGGELRPREPGRYEITNVPAIIRERDRQITGRDRRNTDPVLRRYERICFEKQYVRILDRVGVPMASLLHPGHPLMQSVTDIVLEQHRNKLKQGAVLVDPSDWGLAPKVMFIIDHRVLERADPARVASRRMQFVEIDASGQTIDAGWAPHLDLEPLAAGDMALIQDMLAAPWIAKDLEHAALAHAGSHLVPEHFDEVRSRREKSVDKTLNAVHERLVKEINFWSDRYIKLQDDLAAGKDVRLTLENVRRTIDDLTARRESREKELLAMRHVVSATPVVLGGALVIPAGLLMQRKGVPAEQGGWSADAAARTRIERIAMHAVIAAERALGHAVIDVSAQKCGWDLTSQPQPVDGRLTTSRHIEVKGRAKGQSTITVTRNEILYGLNQADKFILAIVLVDGDRHEGPFYVRQPFTQEPDWAETSKNLDLGQLLAKAVAPEASL</sequence>
<dbReference type="CDD" id="cd18793">
    <property type="entry name" value="SF2_C_SNF"/>
    <property type="match status" value="1"/>
</dbReference>
<dbReference type="GO" id="GO:0016787">
    <property type="term" value="F:hydrolase activity"/>
    <property type="evidence" value="ECO:0007669"/>
    <property type="project" value="UniProtKB-KW"/>
</dbReference>
<dbReference type="Gene3D" id="3.40.50.300">
    <property type="entry name" value="P-loop containing nucleotide triphosphate hydrolases"/>
    <property type="match status" value="1"/>
</dbReference>
<dbReference type="Proteomes" id="UP000000374">
    <property type="component" value="Chromosome"/>
</dbReference>
<dbReference type="KEGG" id="vei:Veis_2766"/>
<dbReference type="AlphaFoldDB" id="A1WLJ9"/>
<dbReference type="RefSeq" id="WP_011810504.1">
    <property type="nucleotide sequence ID" value="NC_008786.1"/>
</dbReference>
<reference evidence="4" key="1">
    <citation type="submission" date="2006-12" db="EMBL/GenBank/DDBJ databases">
        <title>Complete sequence of chromosome 1 of Verminephrobacter eiseniae EF01-2.</title>
        <authorList>
            <person name="Copeland A."/>
            <person name="Lucas S."/>
            <person name="Lapidus A."/>
            <person name="Barry K."/>
            <person name="Detter J.C."/>
            <person name="Glavina del Rio T."/>
            <person name="Dalin E."/>
            <person name="Tice H."/>
            <person name="Pitluck S."/>
            <person name="Chertkov O."/>
            <person name="Brettin T."/>
            <person name="Bruce D."/>
            <person name="Han C."/>
            <person name="Tapia R."/>
            <person name="Gilna P."/>
            <person name="Schmutz J."/>
            <person name="Larimer F."/>
            <person name="Land M."/>
            <person name="Hauser L."/>
            <person name="Kyrpides N."/>
            <person name="Kim E."/>
            <person name="Stahl D."/>
            <person name="Richardson P."/>
        </authorList>
    </citation>
    <scope>NUCLEOTIDE SEQUENCE [LARGE SCALE GENOMIC DNA]</scope>
    <source>
        <strain evidence="4">EF01-2</strain>
    </source>
</reference>
<dbReference type="SUPFAM" id="SSF52540">
    <property type="entry name" value="P-loop containing nucleoside triphosphate hydrolases"/>
    <property type="match status" value="1"/>
</dbReference>
<dbReference type="InterPro" id="IPR027417">
    <property type="entry name" value="P-loop_NTPase"/>
</dbReference>
<dbReference type="eggNOG" id="COG0553">
    <property type="taxonomic scope" value="Bacteria"/>
</dbReference>
<dbReference type="InterPro" id="IPR049730">
    <property type="entry name" value="SNF2/RAD54-like_C"/>
</dbReference>
<proteinExistence type="predicted"/>
<accession>A1WLJ9</accession>
<dbReference type="Pfam" id="PF00271">
    <property type="entry name" value="Helicase_C"/>
    <property type="match status" value="1"/>
</dbReference>
<evidence type="ECO:0000313" key="3">
    <source>
        <dbReference type="EMBL" id="ABM58506.1"/>
    </source>
</evidence>
<keyword evidence="4" id="KW-1185">Reference proteome</keyword>
<keyword evidence="3" id="KW-0547">Nucleotide-binding</keyword>